<dbReference type="PANTHER" id="PTHR44757">
    <property type="entry name" value="DIGUANYLATE CYCLASE DGCP"/>
    <property type="match status" value="1"/>
</dbReference>
<dbReference type="InterPro" id="IPR001633">
    <property type="entry name" value="EAL_dom"/>
</dbReference>
<feature type="transmembrane region" description="Helical" evidence="2">
    <location>
        <begin position="6"/>
        <end position="30"/>
    </location>
</feature>
<feature type="transmembrane region" description="Helical" evidence="2">
    <location>
        <begin position="42"/>
        <end position="66"/>
    </location>
</feature>
<dbReference type="RefSeq" id="WP_236702159.1">
    <property type="nucleotide sequence ID" value="NZ_CP010537.1"/>
</dbReference>
<keyword evidence="7" id="KW-1185">Reference proteome</keyword>
<dbReference type="EMBL" id="CP010537">
    <property type="protein sequence ID" value="AJG21939.1"/>
    <property type="molecule type" value="Genomic_DNA"/>
</dbReference>
<dbReference type="NCBIfam" id="TIGR00254">
    <property type="entry name" value="GGDEF"/>
    <property type="match status" value="1"/>
</dbReference>
<feature type="transmembrane region" description="Helical" evidence="2">
    <location>
        <begin position="110"/>
        <end position="129"/>
    </location>
</feature>
<dbReference type="CDD" id="cd01949">
    <property type="entry name" value="GGDEF"/>
    <property type="match status" value="1"/>
</dbReference>
<feature type="domain" description="GGDEF" evidence="4">
    <location>
        <begin position="293"/>
        <end position="425"/>
    </location>
</feature>
<keyword evidence="2" id="KW-0472">Membrane</keyword>
<gene>
    <name evidence="6" type="ORF">RR42_s0343</name>
</gene>
<dbReference type="SUPFAM" id="SSF55073">
    <property type="entry name" value="Nucleotide cyclase"/>
    <property type="match status" value="1"/>
</dbReference>
<feature type="domain" description="EAL" evidence="3">
    <location>
        <begin position="434"/>
        <end position="688"/>
    </location>
</feature>
<dbReference type="InterPro" id="IPR005330">
    <property type="entry name" value="MHYT_dom"/>
</dbReference>
<evidence type="ECO:0000259" key="4">
    <source>
        <dbReference type="PROSITE" id="PS50887"/>
    </source>
</evidence>
<dbReference type="Pfam" id="PF00990">
    <property type="entry name" value="GGDEF"/>
    <property type="match status" value="1"/>
</dbReference>
<dbReference type="SMART" id="SM00267">
    <property type="entry name" value="GGDEF"/>
    <property type="match status" value="1"/>
</dbReference>
<proteinExistence type="predicted"/>
<dbReference type="FunFam" id="3.30.70.270:FF:000001">
    <property type="entry name" value="Diguanylate cyclase domain protein"/>
    <property type="match status" value="1"/>
</dbReference>
<dbReference type="InterPro" id="IPR052155">
    <property type="entry name" value="Biofilm_reg_signaling"/>
</dbReference>
<accession>A0A0C4YJ80</accession>
<dbReference type="PROSITE" id="PS50924">
    <property type="entry name" value="MHYT"/>
    <property type="match status" value="1"/>
</dbReference>
<name>A0A0C4YJ80_9BURK</name>
<evidence type="ECO:0000313" key="6">
    <source>
        <dbReference type="EMBL" id="AJG21939.1"/>
    </source>
</evidence>
<evidence type="ECO:0000256" key="2">
    <source>
        <dbReference type="PROSITE-ProRule" id="PRU00244"/>
    </source>
</evidence>
<dbReference type="InterPro" id="IPR000160">
    <property type="entry name" value="GGDEF_dom"/>
</dbReference>
<dbReference type="GO" id="GO:0071111">
    <property type="term" value="F:cyclic-guanylate-specific phosphodiesterase activity"/>
    <property type="evidence" value="ECO:0007669"/>
    <property type="project" value="UniProtKB-EC"/>
</dbReference>
<dbReference type="Pfam" id="PF03707">
    <property type="entry name" value="MHYT"/>
    <property type="match status" value="3"/>
</dbReference>
<evidence type="ECO:0000313" key="7">
    <source>
        <dbReference type="Proteomes" id="UP000031843"/>
    </source>
</evidence>
<dbReference type="PROSITE" id="PS50883">
    <property type="entry name" value="EAL"/>
    <property type="match status" value="1"/>
</dbReference>
<feature type="transmembrane region" description="Helical" evidence="2">
    <location>
        <begin position="173"/>
        <end position="195"/>
    </location>
</feature>
<dbReference type="InterPro" id="IPR035919">
    <property type="entry name" value="EAL_sf"/>
</dbReference>
<dbReference type="FunFam" id="3.20.20.450:FF:000001">
    <property type="entry name" value="Cyclic di-GMP phosphodiesterase yahA"/>
    <property type="match status" value="1"/>
</dbReference>
<dbReference type="PANTHER" id="PTHR44757:SF2">
    <property type="entry name" value="BIOFILM ARCHITECTURE MAINTENANCE PROTEIN MBAA"/>
    <property type="match status" value="1"/>
</dbReference>
<sequence>MHAGSYNSLLVLFSLLVAMLASYTALDMAGRIATAQGRAAHWWLAGGACAMGIGIWSMHFIAMLAFHLPIPLGYDLPITVASLLIAIASSALALWLVGRETLPWRRLAGGALLIGSGVAGMHYTGMAALRMVPGIYYIPSLFVLSVVIAVLASGTALWIAFNLRRESVWVRPLRAGASVVMGLAIAGMHYTGMAAAQFPIGAVCGAARDGMDTGWLAVVIIVVTLAVLAIALITSVLDVRLEARTSMLAISLAEANQELTYLALHDNLTKLPNRVLLEDRLEQAIQGATREKSRFALMFMDLDGFKAVNDAYGHPIGDQLLVAVARRIGANVHSQDTIARLGGDEFVLLASVSEPADAATLAEKVLSAMREPFQVAGRELRVSTSIGIAMYPGDGELQHDLLTNADAAMYHAKALGRNTICFFEASMNANVHEQLQLVQDMRMALERRELTLQYQPKLTAPNGPIVGVEALVRWMHPTRGLIAPDQFIPLAEKTGLIVPFGDWILDEACRQMRAWRDEGRPEWTMAVNLSALQFRHASLIATVRDTLARHALEPCCLTLEVTESTAMRDADASLQILQQLHDMGVRISIDDFGTGYSSLLYLKRLPASELKIDRGFIRDLSRDTEDAAIVSAIVALGRTLNLNIVAEGVETAKQQEFLTRLGCNSLQGFLLGRPMSAENLIESLSNDNLLSEPVEEGTIGSCYDAGYLTPHYD</sequence>
<evidence type="ECO:0000259" key="5">
    <source>
        <dbReference type="PROSITE" id="PS50924"/>
    </source>
</evidence>
<dbReference type="SMART" id="SM00052">
    <property type="entry name" value="EAL"/>
    <property type="match status" value="1"/>
</dbReference>
<evidence type="ECO:0000256" key="1">
    <source>
        <dbReference type="ARBA" id="ARBA00051114"/>
    </source>
</evidence>
<reference evidence="6 7" key="1">
    <citation type="journal article" date="2015" name="Genome Announc.">
        <title>Complete Genome Sequence of Cupriavidus basilensis 4G11, Isolated from the Oak Ridge Field Research Center Site.</title>
        <authorList>
            <person name="Ray J."/>
            <person name="Waters R.J."/>
            <person name="Skerker J.M."/>
            <person name="Kuehl J.V."/>
            <person name="Price M.N."/>
            <person name="Huang J."/>
            <person name="Chakraborty R."/>
            <person name="Arkin A.P."/>
            <person name="Deutschbauer A."/>
        </authorList>
    </citation>
    <scope>NUCLEOTIDE SEQUENCE [LARGE SCALE GENOMIC DNA]</scope>
    <source>
        <strain evidence="6">4G11</strain>
    </source>
</reference>
<dbReference type="Pfam" id="PF00563">
    <property type="entry name" value="EAL"/>
    <property type="match status" value="1"/>
</dbReference>
<dbReference type="AlphaFoldDB" id="A0A0C4YJ80"/>
<protein>
    <submittedName>
        <fullName evidence="6">Diguanylate cyclase/phosphodiesterase (GGDEF &amp; EAL domains) with PAS/PAC sensor(S)</fullName>
    </submittedName>
</protein>
<feature type="domain" description="MHYT" evidence="5">
    <location>
        <begin position="6"/>
        <end position="199"/>
    </location>
</feature>
<dbReference type="InterPro" id="IPR029787">
    <property type="entry name" value="Nucleotide_cyclase"/>
</dbReference>
<dbReference type="KEGG" id="cbw:RR42_s0343"/>
<dbReference type="SUPFAM" id="SSF141868">
    <property type="entry name" value="EAL domain-like"/>
    <property type="match status" value="1"/>
</dbReference>
<feature type="transmembrane region" description="Helical" evidence="2">
    <location>
        <begin position="78"/>
        <end position="98"/>
    </location>
</feature>
<organism evidence="6 7">
    <name type="scientific">Cupriavidus basilensis</name>
    <dbReference type="NCBI Taxonomy" id="68895"/>
    <lineage>
        <taxon>Bacteria</taxon>
        <taxon>Pseudomonadati</taxon>
        <taxon>Pseudomonadota</taxon>
        <taxon>Betaproteobacteria</taxon>
        <taxon>Burkholderiales</taxon>
        <taxon>Burkholderiaceae</taxon>
        <taxon>Cupriavidus</taxon>
    </lineage>
</organism>
<dbReference type="CDD" id="cd01948">
    <property type="entry name" value="EAL"/>
    <property type="match status" value="1"/>
</dbReference>
<dbReference type="InterPro" id="IPR043128">
    <property type="entry name" value="Rev_trsase/Diguanyl_cyclase"/>
</dbReference>
<dbReference type="Proteomes" id="UP000031843">
    <property type="component" value="Chromosome secondary"/>
</dbReference>
<keyword evidence="2" id="KW-0812">Transmembrane</keyword>
<feature type="transmembrane region" description="Helical" evidence="2">
    <location>
        <begin position="135"/>
        <end position="161"/>
    </location>
</feature>
<evidence type="ECO:0000259" key="3">
    <source>
        <dbReference type="PROSITE" id="PS50883"/>
    </source>
</evidence>
<comment type="catalytic activity">
    <reaction evidence="1">
        <text>3',3'-c-di-GMP + H2O = 5'-phosphoguanylyl(3'-&gt;5')guanosine + H(+)</text>
        <dbReference type="Rhea" id="RHEA:24902"/>
        <dbReference type="ChEBI" id="CHEBI:15377"/>
        <dbReference type="ChEBI" id="CHEBI:15378"/>
        <dbReference type="ChEBI" id="CHEBI:58754"/>
        <dbReference type="ChEBI" id="CHEBI:58805"/>
        <dbReference type="EC" id="3.1.4.52"/>
    </reaction>
    <physiologicalReaction direction="left-to-right" evidence="1">
        <dbReference type="Rhea" id="RHEA:24903"/>
    </physiologicalReaction>
</comment>
<dbReference type="STRING" id="68895.RR42_s0343"/>
<dbReference type="GO" id="GO:0071732">
    <property type="term" value="P:cellular response to nitric oxide"/>
    <property type="evidence" value="ECO:0007669"/>
    <property type="project" value="UniProtKB-ARBA"/>
</dbReference>
<dbReference type="GO" id="GO:0016020">
    <property type="term" value="C:membrane"/>
    <property type="evidence" value="ECO:0007669"/>
    <property type="project" value="UniProtKB-UniRule"/>
</dbReference>
<feature type="transmembrane region" description="Helical" evidence="2">
    <location>
        <begin position="215"/>
        <end position="237"/>
    </location>
</feature>
<keyword evidence="2" id="KW-1133">Transmembrane helix</keyword>
<dbReference type="Gene3D" id="3.20.20.450">
    <property type="entry name" value="EAL domain"/>
    <property type="match status" value="1"/>
</dbReference>
<dbReference type="Gene3D" id="3.30.70.270">
    <property type="match status" value="1"/>
</dbReference>
<dbReference type="PROSITE" id="PS50887">
    <property type="entry name" value="GGDEF"/>
    <property type="match status" value="1"/>
</dbReference>